<accession>A0A3M7RB57</accession>
<protein>
    <submittedName>
        <fullName evidence="2">Uncharacterized protein</fullName>
    </submittedName>
</protein>
<name>A0A3M7RB57_BRAPC</name>
<reference evidence="2 3" key="1">
    <citation type="journal article" date="2018" name="Sci. Rep.">
        <title>Genomic signatures of local adaptation to the degree of environmental predictability in rotifers.</title>
        <authorList>
            <person name="Franch-Gras L."/>
            <person name="Hahn C."/>
            <person name="Garcia-Roger E.M."/>
            <person name="Carmona M.J."/>
            <person name="Serra M."/>
            <person name="Gomez A."/>
        </authorList>
    </citation>
    <scope>NUCLEOTIDE SEQUENCE [LARGE SCALE GENOMIC DNA]</scope>
    <source>
        <strain evidence="2">HYR1</strain>
    </source>
</reference>
<proteinExistence type="predicted"/>
<evidence type="ECO:0000256" key="1">
    <source>
        <dbReference type="SAM" id="MobiDB-lite"/>
    </source>
</evidence>
<dbReference type="Proteomes" id="UP000276133">
    <property type="component" value="Unassembled WGS sequence"/>
</dbReference>
<evidence type="ECO:0000313" key="2">
    <source>
        <dbReference type="EMBL" id="RNA20832.1"/>
    </source>
</evidence>
<organism evidence="2 3">
    <name type="scientific">Brachionus plicatilis</name>
    <name type="common">Marine rotifer</name>
    <name type="synonym">Brachionus muelleri</name>
    <dbReference type="NCBI Taxonomy" id="10195"/>
    <lineage>
        <taxon>Eukaryota</taxon>
        <taxon>Metazoa</taxon>
        <taxon>Spiralia</taxon>
        <taxon>Gnathifera</taxon>
        <taxon>Rotifera</taxon>
        <taxon>Eurotatoria</taxon>
        <taxon>Monogononta</taxon>
        <taxon>Pseudotrocha</taxon>
        <taxon>Ploima</taxon>
        <taxon>Brachionidae</taxon>
        <taxon>Brachionus</taxon>
    </lineage>
</organism>
<feature type="region of interest" description="Disordered" evidence="1">
    <location>
        <begin position="1"/>
        <end position="106"/>
    </location>
</feature>
<dbReference type="AlphaFoldDB" id="A0A3M7RB57"/>
<evidence type="ECO:0000313" key="3">
    <source>
        <dbReference type="Proteomes" id="UP000276133"/>
    </source>
</evidence>
<feature type="compositionally biased region" description="Basic residues" evidence="1">
    <location>
        <begin position="1"/>
        <end position="12"/>
    </location>
</feature>
<gene>
    <name evidence="2" type="ORF">BpHYR1_006042</name>
</gene>
<feature type="compositionally biased region" description="Polar residues" evidence="1">
    <location>
        <begin position="49"/>
        <end position="82"/>
    </location>
</feature>
<keyword evidence="3" id="KW-1185">Reference proteome</keyword>
<sequence>MGSKVSRRKKVPKYPPPHPGPLYPQNPNSRYNPQDPYSRYNPQDPYSRYNPQDQYSRYNPQDQYSRYNPQDQYSRYNPQYPNSRYPRRHLRKPRYEDYDSYSDSDDDFEYRKDKGCGLRDDPFIKPMGLMPVGSFPVIDSNAWNSFNNFGYGYGCNNFEFESMGSSWSNPCDYSPVMPMGTFF</sequence>
<feature type="compositionally biased region" description="Pro residues" evidence="1">
    <location>
        <begin position="13"/>
        <end position="24"/>
    </location>
</feature>
<comment type="caution">
    <text evidence="2">The sequence shown here is derived from an EMBL/GenBank/DDBJ whole genome shotgun (WGS) entry which is preliminary data.</text>
</comment>
<dbReference type="EMBL" id="REGN01003775">
    <property type="protein sequence ID" value="RNA20832.1"/>
    <property type="molecule type" value="Genomic_DNA"/>
</dbReference>